<evidence type="ECO:0000313" key="5">
    <source>
        <dbReference type="Proteomes" id="UP000240424"/>
    </source>
</evidence>
<evidence type="ECO:0000256" key="2">
    <source>
        <dbReference type="SAM" id="Phobius"/>
    </source>
</evidence>
<evidence type="ECO:0000256" key="1">
    <source>
        <dbReference type="SAM" id="MobiDB-lite"/>
    </source>
</evidence>
<feature type="transmembrane region" description="Helical" evidence="2">
    <location>
        <begin position="152"/>
        <end position="173"/>
    </location>
</feature>
<feature type="transmembrane region" description="Helical" evidence="2">
    <location>
        <begin position="180"/>
        <end position="199"/>
    </location>
</feature>
<keyword evidence="2" id="KW-0472">Membrane</keyword>
<keyword evidence="2" id="KW-1133">Transmembrane helix</keyword>
<dbReference type="AlphaFoldDB" id="A0A2U3P4B5"/>
<feature type="transmembrane region" description="Helical" evidence="2">
    <location>
        <begin position="312"/>
        <end position="331"/>
    </location>
</feature>
<keyword evidence="4" id="KW-0378">Hydrolase</keyword>
<name>A0A2U3P4B5_9MYCO</name>
<keyword evidence="4" id="KW-0012">Acyltransferase</keyword>
<accession>A0A2U3P4B5</accession>
<feature type="transmembrane region" description="Helical" evidence="2">
    <location>
        <begin position="205"/>
        <end position="224"/>
    </location>
</feature>
<reference evidence="4 5" key="1">
    <citation type="submission" date="2017-01" db="EMBL/GenBank/DDBJ databases">
        <authorList>
            <consortium name="Urmite Genomes"/>
        </authorList>
    </citation>
    <scope>NUCLEOTIDE SEQUENCE [LARGE SCALE GENOMIC DNA]</scope>
    <source>
        <strain evidence="4 5">AB215</strain>
    </source>
</reference>
<dbReference type="OrthoDB" id="9796461at2"/>
<feature type="transmembrane region" description="Helical" evidence="2">
    <location>
        <begin position="286"/>
        <end position="306"/>
    </location>
</feature>
<dbReference type="Pfam" id="PF01757">
    <property type="entry name" value="Acyl_transf_3"/>
    <property type="match status" value="1"/>
</dbReference>
<sequence>MKLGDVFDPRNNALNAWRLALAAEVILWHSFPLTGRSVSYEPVRQLLFSLGVDGFFAVSGFLVTASWIRHPRVRDYSAARALRIFPGFYACLVVTAFVIAPLSVAIQGGSATKLLSSKAPFEYVLMNSALLILKPDVGGTPTGVPSPGAWNISLWTLIWEMFCYIAVAGFGLAGLLTRRWFLPTLMVLAAVSAALLPPMTFPGAWTIQQAVARFAMMFVAGALLNQFRDVIPARWSLVAVSLAIVAGASLMPDYRVIGAIPLAYAIIVSGSLVHNKRLRLRTDLSYGVYIYAFPTQQLLIVCGVGALTPLAFFPVATIATLPLAALSWFLVEKPALSLKARLLRKPSAATQPAAIEGSSESSDPKIIIMAPGLADPKDDRDASGVS</sequence>
<dbReference type="PANTHER" id="PTHR23028">
    <property type="entry name" value="ACETYLTRANSFERASE"/>
    <property type="match status" value="1"/>
</dbReference>
<feature type="transmembrane region" description="Helical" evidence="2">
    <location>
        <begin position="231"/>
        <end position="250"/>
    </location>
</feature>
<evidence type="ECO:0000259" key="3">
    <source>
        <dbReference type="Pfam" id="PF01757"/>
    </source>
</evidence>
<protein>
    <submittedName>
        <fullName evidence="4">Peptidoglycan/LPS O-acetylase OafA/YrhL, contains acyltransferase and SGNH-hydrolase domains</fullName>
    </submittedName>
</protein>
<gene>
    <name evidence="4" type="ORF">MNAB215_764</name>
</gene>
<keyword evidence="4" id="KW-0808">Transferase</keyword>
<dbReference type="GO" id="GO:0016747">
    <property type="term" value="F:acyltransferase activity, transferring groups other than amino-acyl groups"/>
    <property type="evidence" value="ECO:0007669"/>
    <property type="project" value="InterPro"/>
</dbReference>
<feature type="transmembrane region" description="Helical" evidence="2">
    <location>
        <begin position="46"/>
        <end position="68"/>
    </location>
</feature>
<dbReference type="RefSeq" id="WP_077078396.1">
    <property type="nucleotide sequence ID" value="NZ_FUEZ01000003.1"/>
</dbReference>
<dbReference type="InterPro" id="IPR002656">
    <property type="entry name" value="Acyl_transf_3_dom"/>
</dbReference>
<organism evidence="4 5">
    <name type="scientific">Mycobacterium numidiamassiliense</name>
    <dbReference type="NCBI Taxonomy" id="1841861"/>
    <lineage>
        <taxon>Bacteria</taxon>
        <taxon>Bacillati</taxon>
        <taxon>Actinomycetota</taxon>
        <taxon>Actinomycetes</taxon>
        <taxon>Mycobacteriales</taxon>
        <taxon>Mycobacteriaceae</taxon>
        <taxon>Mycobacterium</taxon>
    </lineage>
</organism>
<feature type="transmembrane region" description="Helical" evidence="2">
    <location>
        <begin position="256"/>
        <end position="274"/>
    </location>
</feature>
<feature type="transmembrane region" description="Helical" evidence="2">
    <location>
        <begin position="88"/>
        <end position="106"/>
    </location>
</feature>
<evidence type="ECO:0000313" key="4">
    <source>
        <dbReference type="EMBL" id="SPM38587.1"/>
    </source>
</evidence>
<dbReference type="Proteomes" id="UP000240424">
    <property type="component" value="Unassembled WGS sequence"/>
</dbReference>
<feature type="domain" description="Acyltransferase 3" evidence="3">
    <location>
        <begin position="12"/>
        <end position="326"/>
    </location>
</feature>
<dbReference type="STRING" id="1841861.GCA_900157365_04967"/>
<dbReference type="GO" id="GO:0016787">
    <property type="term" value="F:hydrolase activity"/>
    <property type="evidence" value="ECO:0007669"/>
    <property type="project" value="UniProtKB-KW"/>
</dbReference>
<feature type="compositionally biased region" description="Basic and acidic residues" evidence="1">
    <location>
        <begin position="375"/>
        <end position="386"/>
    </location>
</feature>
<keyword evidence="5" id="KW-1185">Reference proteome</keyword>
<dbReference type="InterPro" id="IPR050879">
    <property type="entry name" value="Acyltransferase_3"/>
</dbReference>
<dbReference type="EMBL" id="FUEZ01000003">
    <property type="protein sequence ID" value="SPM38587.1"/>
    <property type="molecule type" value="Genomic_DNA"/>
</dbReference>
<feature type="region of interest" description="Disordered" evidence="1">
    <location>
        <begin position="348"/>
        <end position="386"/>
    </location>
</feature>
<keyword evidence="2" id="KW-0812">Transmembrane</keyword>
<proteinExistence type="predicted"/>